<dbReference type="EMBL" id="CP002548">
    <property type="protein sequence ID" value="AGL91013.1"/>
    <property type="molecule type" value="Genomic_DNA"/>
</dbReference>
<proteinExistence type="predicted"/>
<dbReference type="KEGG" id="nzs:SLY_0487"/>
<dbReference type="Proteomes" id="UP000013941">
    <property type="component" value="Chromosome"/>
</dbReference>
<dbReference type="AlphaFoldDB" id="R4RWZ9"/>
<dbReference type="EMBL" id="CP002548">
    <property type="protein sequence ID" value="AGL90407.1"/>
    <property type="molecule type" value="Genomic_DNA"/>
</dbReference>
<keyword evidence="3" id="KW-1185">Reference proteome</keyword>
<accession>R4RWZ9</accession>
<protein>
    <submittedName>
        <fullName evidence="1">Uncharacterized protein</fullName>
    </submittedName>
</protein>
<dbReference type="HOGENOM" id="CLU_3358805_0_0_14"/>
<reference evidence="1 3" key="1">
    <citation type="journal article" date="2013" name="BMC Genomics">
        <title>Comparison of the complete genome sequence of two closely related isolates of 'Candidatus Phytoplasma australiense' reveals genome plasticity.</title>
        <authorList>
            <person name="Andersen M.T."/>
            <person name="Liefting L.W."/>
            <person name="Havukkala I."/>
            <person name="Beever R.E."/>
        </authorList>
    </citation>
    <scope>NUCLEOTIDE SEQUENCE [LARGE SCALE GENOMIC DNA]</scope>
    <source>
        <strain evidence="1 3">NZSb11</strain>
    </source>
</reference>
<evidence type="ECO:0000313" key="1">
    <source>
        <dbReference type="EMBL" id="AGL90407.1"/>
    </source>
</evidence>
<gene>
    <name evidence="1" type="ORF">SLY_0487</name>
    <name evidence="2" type="ORF">SLY_1107</name>
</gene>
<dbReference type="KEGG" id="nzs:SLY_1107"/>
<name>R4RWZ9_PHYAS</name>
<evidence type="ECO:0000313" key="2">
    <source>
        <dbReference type="EMBL" id="AGL91013.1"/>
    </source>
</evidence>
<sequence>MREKSVADGKQAEIPVLVNQLMEGQSRLNTPLIGLG</sequence>
<evidence type="ECO:0000313" key="3">
    <source>
        <dbReference type="Proteomes" id="UP000013941"/>
    </source>
</evidence>
<organism evidence="1 3">
    <name type="scientific">Strawberry lethal yellows phytoplasma (CPA) str. NZSb11</name>
    <dbReference type="NCBI Taxonomy" id="980422"/>
    <lineage>
        <taxon>Bacteria</taxon>
        <taxon>Bacillati</taxon>
        <taxon>Mycoplasmatota</taxon>
        <taxon>Mollicutes</taxon>
        <taxon>Acholeplasmatales</taxon>
        <taxon>Acholeplasmataceae</taxon>
        <taxon>Candidatus Phytoplasma</taxon>
        <taxon>16SrXII (Stolbur group)</taxon>
    </lineage>
</organism>